<proteinExistence type="predicted"/>
<evidence type="ECO:0000313" key="3">
    <source>
        <dbReference type="Proteomes" id="UP001497482"/>
    </source>
</evidence>
<sequence>MQDDTMQFEELQDKLSEALVQLQPEQLHESTKGKTPRPQSTATRTESELFDPVTQLKSEMEDIKKAIRLGGPPAVTVVRLLPWFLLDPETHGALPKELDLLLFLPLLSSWVFNSLMRRCPQLQTALCTLWGDTEVTAASFQAWAEDFRQGGEAAQAHPVTVIYRSFRLRTGPQLSADSGLPLEEPLTWIAPLLPEQGYCSHSMRGVPWGEGVHGGGV</sequence>
<name>A0AAV2JF51_KNICA</name>
<gene>
    <name evidence="2" type="ORF">KC01_LOCUS7644</name>
</gene>
<dbReference type="EMBL" id="OZ035834">
    <property type="protein sequence ID" value="CAL1576194.1"/>
    <property type="molecule type" value="Genomic_DNA"/>
</dbReference>
<feature type="region of interest" description="Disordered" evidence="1">
    <location>
        <begin position="22"/>
        <end position="48"/>
    </location>
</feature>
<protein>
    <submittedName>
        <fullName evidence="2">Uncharacterized protein</fullName>
    </submittedName>
</protein>
<dbReference type="Proteomes" id="UP001497482">
    <property type="component" value="Chromosome 12"/>
</dbReference>
<accession>A0AAV2JF51</accession>
<organism evidence="2 3">
    <name type="scientific">Knipowitschia caucasica</name>
    <name type="common">Caucasian dwarf goby</name>
    <name type="synonym">Pomatoschistus caucasicus</name>
    <dbReference type="NCBI Taxonomy" id="637954"/>
    <lineage>
        <taxon>Eukaryota</taxon>
        <taxon>Metazoa</taxon>
        <taxon>Chordata</taxon>
        <taxon>Craniata</taxon>
        <taxon>Vertebrata</taxon>
        <taxon>Euteleostomi</taxon>
        <taxon>Actinopterygii</taxon>
        <taxon>Neopterygii</taxon>
        <taxon>Teleostei</taxon>
        <taxon>Neoteleostei</taxon>
        <taxon>Acanthomorphata</taxon>
        <taxon>Gobiaria</taxon>
        <taxon>Gobiiformes</taxon>
        <taxon>Gobioidei</taxon>
        <taxon>Gobiidae</taxon>
        <taxon>Gobiinae</taxon>
        <taxon>Knipowitschia</taxon>
    </lineage>
</organism>
<evidence type="ECO:0000256" key="1">
    <source>
        <dbReference type="SAM" id="MobiDB-lite"/>
    </source>
</evidence>
<dbReference type="AlphaFoldDB" id="A0AAV2JF51"/>
<evidence type="ECO:0000313" key="2">
    <source>
        <dbReference type="EMBL" id="CAL1576194.1"/>
    </source>
</evidence>
<keyword evidence="3" id="KW-1185">Reference proteome</keyword>
<reference evidence="2 3" key="1">
    <citation type="submission" date="2024-04" db="EMBL/GenBank/DDBJ databases">
        <authorList>
            <person name="Waldvogel A.-M."/>
            <person name="Schoenle A."/>
        </authorList>
    </citation>
    <scope>NUCLEOTIDE SEQUENCE [LARGE SCALE GENOMIC DNA]</scope>
</reference>